<dbReference type="VEuPathDB" id="FungiDB:PSTT_05973"/>
<dbReference type="PANTHER" id="PTHR47072:SF4">
    <property type="entry name" value="MYB_SANT-LIKE DOMAIN-CONTAINING PROTEIN"/>
    <property type="match status" value="1"/>
</dbReference>
<dbReference type="PANTHER" id="PTHR47072">
    <property type="match status" value="1"/>
</dbReference>
<accession>A0A2S4VMC6</accession>
<reference evidence="2" key="1">
    <citation type="submission" date="2017-12" db="EMBL/GenBank/DDBJ databases">
        <title>Gene loss provides genomic basis for host adaptation in cereal stripe rust fungi.</title>
        <authorList>
            <person name="Xia C."/>
        </authorList>
    </citation>
    <scope>NUCLEOTIDE SEQUENCE [LARGE SCALE GENOMIC DNA]</scope>
    <source>
        <strain evidence="2">93-210</strain>
    </source>
</reference>
<evidence type="ECO:0008006" key="4">
    <source>
        <dbReference type="Google" id="ProtNLM"/>
    </source>
</evidence>
<feature type="compositionally biased region" description="Acidic residues" evidence="1">
    <location>
        <begin position="158"/>
        <end position="176"/>
    </location>
</feature>
<feature type="region of interest" description="Disordered" evidence="1">
    <location>
        <begin position="348"/>
        <end position="372"/>
    </location>
</feature>
<organism evidence="2 3">
    <name type="scientific">Puccinia striiformis</name>
    <dbReference type="NCBI Taxonomy" id="27350"/>
    <lineage>
        <taxon>Eukaryota</taxon>
        <taxon>Fungi</taxon>
        <taxon>Dikarya</taxon>
        <taxon>Basidiomycota</taxon>
        <taxon>Pucciniomycotina</taxon>
        <taxon>Pucciniomycetes</taxon>
        <taxon>Pucciniales</taxon>
        <taxon>Pucciniaceae</taxon>
        <taxon>Puccinia</taxon>
    </lineage>
</organism>
<evidence type="ECO:0000256" key="1">
    <source>
        <dbReference type="SAM" id="MobiDB-lite"/>
    </source>
</evidence>
<feature type="compositionally biased region" description="Basic and acidic residues" evidence="1">
    <location>
        <begin position="300"/>
        <end position="309"/>
    </location>
</feature>
<gene>
    <name evidence="2" type="ORF">PSTT_05973</name>
</gene>
<feature type="region of interest" description="Disordered" evidence="1">
    <location>
        <begin position="109"/>
        <end position="190"/>
    </location>
</feature>
<comment type="caution">
    <text evidence="2">The sequence shown here is derived from an EMBL/GenBank/DDBJ whole genome shotgun (WGS) entry which is preliminary data.</text>
</comment>
<keyword evidence="3" id="KW-1185">Reference proteome</keyword>
<dbReference type="Proteomes" id="UP000239156">
    <property type="component" value="Unassembled WGS sequence"/>
</dbReference>
<feature type="compositionally biased region" description="Polar residues" evidence="1">
    <location>
        <begin position="348"/>
        <end position="366"/>
    </location>
</feature>
<evidence type="ECO:0000313" key="2">
    <source>
        <dbReference type="EMBL" id="POW10598.1"/>
    </source>
</evidence>
<protein>
    <recommendedName>
        <fullName evidence="4">Myb/SANT-like domain-containing protein</fullName>
    </recommendedName>
</protein>
<sequence>MEPNTNHDLINTLLIPPGTSPRMIISDLTLPLLINYATEVTVPQEYLLPPVLLVSPLFPSTITLELLTILITFGLLITFQLEYYPHYLTIRLHPENPYHPTCNYSFPHTSYRGNPNTGPKKTTQKTPAKEAKKVTPAKKKNVAGRTPKKGIVAKDESESGDEEEEEEEDSSEEENTNDTKKEKKKPNHPWTDDERVALLAFIHDQIALGKGTDNGNARGAIRKLYVDLKFLKAQSGFGWNAATGMVTAEKGTWNKLIEAHPKQKFRSLRTMTIHWFDLAAELFDTSMANGEGAVLPGEAPPKDGGDKCSPDLTNSSDLSKTLSNAVEVLQRRLIWIYLMMTRSLSSSQPVNHQRNAFGSPNSTSSRVELKRL</sequence>
<dbReference type="AlphaFoldDB" id="A0A2S4VMC6"/>
<dbReference type="VEuPathDB" id="FungiDB:PSHT_06053"/>
<evidence type="ECO:0000313" key="3">
    <source>
        <dbReference type="Proteomes" id="UP000239156"/>
    </source>
</evidence>
<dbReference type="EMBL" id="PKSL01000045">
    <property type="protein sequence ID" value="POW10598.1"/>
    <property type="molecule type" value="Genomic_DNA"/>
</dbReference>
<feature type="compositionally biased region" description="Basic residues" evidence="1">
    <location>
        <begin position="135"/>
        <end position="148"/>
    </location>
</feature>
<feature type="compositionally biased region" description="Polar residues" evidence="1">
    <location>
        <begin position="109"/>
        <end position="121"/>
    </location>
</feature>
<feature type="region of interest" description="Disordered" evidence="1">
    <location>
        <begin position="291"/>
        <end position="314"/>
    </location>
</feature>
<name>A0A2S4VMC6_9BASI</name>
<proteinExistence type="predicted"/>